<dbReference type="KEGG" id="hnv:DDQ68_16990"/>
<feature type="signal peptide" evidence="1">
    <location>
        <begin position="1"/>
        <end position="23"/>
    </location>
</feature>
<keyword evidence="1" id="KW-0732">Signal</keyword>
<name>A0A2Z3GPG9_9BACT</name>
<dbReference type="Proteomes" id="UP000245999">
    <property type="component" value="Chromosome"/>
</dbReference>
<keyword evidence="3" id="KW-1185">Reference proteome</keyword>
<proteinExistence type="predicted"/>
<evidence type="ECO:0000256" key="1">
    <source>
        <dbReference type="SAM" id="SignalP"/>
    </source>
</evidence>
<protein>
    <submittedName>
        <fullName evidence="2">DUF4249 domain-containing protein</fullName>
    </submittedName>
</protein>
<evidence type="ECO:0000313" key="3">
    <source>
        <dbReference type="Proteomes" id="UP000245999"/>
    </source>
</evidence>
<reference evidence="3" key="1">
    <citation type="submission" date="2018-04" db="EMBL/GenBank/DDBJ databases">
        <title>Complete genome of Antarctic heterotrophic bacterium Hymenobacter nivis.</title>
        <authorList>
            <person name="Terashima M."/>
        </authorList>
    </citation>
    <scope>NUCLEOTIDE SEQUENCE [LARGE SCALE GENOMIC DNA]</scope>
    <source>
        <strain evidence="3">NBRC 111535</strain>
    </source>
</reference>
<gene>
    <name evidence="2" type="ORF">DDQ68_16990</name>
</gene>
<dbReference type="AlphaFoldDB" id="A0A2Z3GPG9"/>
<dbReference type="PROSITE" id="PS51257">
    <property type="entry name" value="PROKAR_LIPOPROTEIN"/>
    <property type="match status" value="1"/>
</dbReference>
<organism evidence="2 3">
    <name type="scientific">Hymenobacter nivis</name>
    <dbReference type="NCBI Taxonomy" id="1850093"/>
    <lineage>
        <taxon>Bacteria</taxon>
        <taxon>Pseudomonadati</taxon>
        <taxon>Bacteroidota</taxon>
        <taxon>Cytophagia</taxon>
        <taxon>Cytophagales</taxon>
        <taxon>Hymenobacteraceae</taxon>
        <taxon>Hymenobacter</taxon>
    </lineage>
</organism>
<dbReference type="Pfam" id="PF14054">
    <property type="entry name" value="DUF4249"/>
    <property type="match status" value="1"/>
</dbReference>
<sequence>MLRLRKCFSGALAVALGAGLAGCVEPYAPDVISAPNSYLVVDGFVNLQGISTIRLSRTKGLNDPVPPPAETRATGYLQDDAGARYPLAELGAGTYASAFLYLSPARKYQLHLHTAAGRDYESDLVAAKLAPPIDNLSWDRDALGVHVQVSAHDATSATRYYRWTYVETWEFRSAYPSFLMYNPNTRVIEPRTEDIYHCWATAPSTTIPLGKTTALSQDVVANFPVVSLPENSAKLRIKYSVLVRQYAQTPEEYAYWEKLKKNTEDIGTLFDPLPTQLTGNVHCLQDAAEPVLGYVGATTVTERRLFIDNSSFPRSIKFQTGYETCVPPDTVRLSAAQSYFSSPTSLPLEELYNSRDGTLMGYSGASAGCVDCRLRGTNVKPSFWP</sequence>
<dbReference type="InterPro" id="IPR025345">
    <property type="entry name" value="DUF4249"/>
</dbReference>
<dbReference type="RefSeq" id="WP_109657372.1">
    <property type="nucleotide sequence ID" value="NZ_CP029145.1"/>
</dbReference>
<dbReference type="OrthoDB" id="1062680at2"/>
<evidence type="ECO:0000313" key="2">
    <source>
        <dbReference type="EMBL" id="AWM34331.1"/>
    </source>
</evidence>
<dbReference type="EMBL" id="CP029145">
    <property type="protein sequence ID" value="AWM34331.1"/>
    <property type="molecule type" value="Genomic_DNA"/>
</dbReference>
<accession>A0A2Z3GPG9</accession>
<feature type="chain" id="PRO_5016254589" evidence="1">
    <location>
        <begin position="24"/>
        <end position="385"/>
    </location>
</feature>